<reference evidence="1" key="1">
    <citation type="submission" date="2019-09" db="EMBL/GenBank/DDBJ databases">
        <authorList>
            <person name="Needham M D."/>
        </authorList>
    </citation>
    <scope>NUCLEOTIDE SEQUENCE</scope>
</reference>
<organism evidence="1">
    <name type="scientific">seawater metagenome</name>
    <dbReference type="NCBI Taxonomy" id="1561972"/>
    <lineage>
        <taxon>unclassified sequences</taxon>
        <taxon>metagenomes</taxon>
        <taxon>ecological metagenomes</taxon>
    </lineage>
</organism>
<gene>
    <name evidence="1" type="ORF">CPAV1605_1082</name>
</gene>
<name>A0A5E8CJ90_9ZZZZ</name>
<accession>A0A5E8CJ90</accession>
<protein>
    <submittedName>
        <fullName evidence="1">Uncharacterized protein</fullName>
    </submittedName>
</protein>
<sequence length="70" mass="8147">MLIRFIKNIITKPKPQVMLGRWNTEHGLEIKNIMANYDHCGDTICKDPKQITLLVNKEIKNNLDKPKSKD</sequence>
<dbReference type="AlphaFoldDB" id="A0A5E8CJ90"/>
<evidence type="ECO:0000313" key="1">
    <source>
        <dbReference type="EMBL" id="VVU95331.1"/>
    </source>
</evidence>
<dbReference type="EMBL" id="CABVLZ010000004">
    <property type="protein sequence ID" value="VVU95331.1"/>
    <property type="molecule type" value="Genomic_DNA"/>
</dbReference>
<proteinExistence type="predicted"/>